<dbReference type="InterPro" id="IPR026262">
    <property type="entry name" value="DinJ"/>
</dbReference>
<dbReference type="InterPro" id="IPR013321">
    <property type="entry name" value="Arc_rbn_hlx_hlx"/>
</dbReference>
<organism evidence="3 4">
    <name type="scientific">Xylocopilactobacillus apis</name>
    <dbReference type="NCBI Taxonomy" id="2932183"/>
    <lineage>
        <taxon>Bacteria</taxon>
        <taxon>Bacillati</taxon>
        <taxon>Bacillota</taxon>
        <taxon>Bacilli</taxon>
        <taxon>Lactobacillales</taxon>
        <taxon>Lactobacillaceae</taxon>
        <taxon>Xylocopilactobacillus</taxon>
    </lineage>
</organism>
<dbReference type="Pfam" id="PF04221">
    <property type="entry name" value="RelB"/>
    <property type="match status" value="1"/>
</dbReference>
<dbReference type="Gene3D" id="1.10.1220.10">
    <property type="entry name" value="Met repressor-like"/>
    <property type="match status" value="1"/>
</dbReference>
<protein>
    <submittedName>
        <fullName evidence="3">Addiction module antitoxin RelB</fullName>
    </submittedName>
</protein>
<sequence length="85" mass="9834">MTKYSAVNARVDEKTKKEAEKIFSDLGLNRTTAINLFYKQVILKHGLPFDLKIEEPNARLKEAINNEKDDLSFDSAKEAWKYLND</sequence>
<dbReference type="Proteomes" id="UP001321804">
    <property type="component" value="Chromosome"/>
</dbReference>
<dbReference type="GO" id="GO:0000987">
    <property type="term" value="F:cis-regulatory region sequence-specific DNA binding"/>
    <property type="evidence" value="ECO:0007669"/>
    <property type="project" value="InterPro"/>
</dbReference>
<evidence type="ECO:0000313" key="3">
    <source>
        <dbReference type="EMBL" id="BDR55984.1"/>
    </source>
</evidence>
<comment type="similarity">
    <text evidence="1">Belongs to the RelB/DinJ antitoxin family.</text>
</comment>
<proteinExistence type="inferred from homology"/>
<name>A0AAU9DKH2_9LACO</name>
<dbReference type="PANTHER" id="PTHR38781:SF1">
    <property type="entry name" value="ANTITOXIN DINJ-RELATED"/>
    <property type="match status" value="1"/>
</dbReference>
<dbReference type="GO" id="GO:0006351">
    <property type="term" value="P:DNA-templated transcription"/>
    <property type="evidence" value="ECO:0007669"/>
    <property type="project" value="TreeGrafter"/>
</dbReference>
<evidence type="ECO:0000256" key="1">
    <source>
        <dbReference type="ARBA" id="ARBA00010562"/>
    </source>
</evidence>
<gene>
    <name evidence="3" type="ORF">KIMC2_05460</name>
</gene>
<dbReference type="KEGG" id="xak:KIMC2_05460"/>
<dbReference type="NCBIfam" id="TIGR02384">
    <property type="entry name" value="RelB_DinJ"/>
    <property type="match status" value="1"/>
</dbReference>
<evidence type="ECO:0000256" key="2">
    <source>
        <dbReference type="ARBA" id="ARBA00022649"/>
    </source>
</evidence>
<dbReference type="GO" id="GO:0044010">
    <property type="term" value="P:single-species biofilm formation"/>
    <property type="evidence" value="ECO:0007669"/>
    <property type="project" value="InterPro"/>
</dbReference>
<dbReference type="AlphaFoldDB" id="A0AAU9DKH2"/>
<dbReference type="InterPro" id="IPR007337">
    <property type="entry name" value="RelB/DinJ"/>
</dbReference>
<keyword evidence="2" id="KW-1277">Toxin-antitoxin system</keyword>
<accession>A0AAU9DKH2</accession>
<dbReference type="GO" id="GO:0015643">
    <property type="term" value="F:toxic substance binding"/>
    <property type="evidence" value="ECO:0007669"/>
    <property type="project" value="InterPro"/>
</dbReference>
<dbReference type="EMBL" id="AP026801">
    <property type="protein sequence ID" value="BDR55984.1"/>
    <property type="molecule type" value="Genomic_DNA"/>
</dbReference>
<dbReference type="PIRSF" id="PIRSF003108">
    <property type="entry name" value="DinJ"/>
    <property type="match status" value="1"/>
</dbReference>
<dbReference type="RefSeq" id="WP_317697797.1">
    <property type="nucleotide sequence ID" value="NZ_AP026801.1"/>
</dbReference>
<dbReference type="PANTHER" id="PTHR38781">
    <property type="entry name" value="ANTITOXIN DINJ-RELATED"/>
    <property type="match status" value="1"/>
</dbReference>
<keyword evidence="4" id="KW-1185">Reference proteome</keyword>
<evidence type="ECO:0000313" key="4">
    <source>
        <dbReference type="Proteomes" id="UP001321804"/>
    </source>
</evidence>
<dbReference type="GO" id="GO:0006355">
    <property type="term" value="P:regulation of DNA-templated transcription"/>
    <property type="evidence" value="ECO:0007669"/>
    <property type="project" value="InterPro"/>
</dbReference>
<reference evidence="3 4" key="1">
    <citation type="journal article" date="2023" name="Microbiol. Spectr.">
        <title>Symbiosis of Carpenter Bees with Uncharacterized Lactic Acid Bacteria Showing NAD Auxotrophy.</title>
        <authorList>
            <person name="Kawasaki S."/>
            <person name="Ozawa K."/>
            <person name="Mori T."/>
            <person name="Yamamoto A."/>
            <person name="Ito M."/>
            <person name="Ohkuma M."/>
            <person name="Sakamoto M."/>
            <person name="Matsutani M."/>
        </authorList>
    </citation>
    <scope>NUCLEOTIDE SEQUENCE [LARGE SCALE GENOMIC DNA]</scope>
    <source>
        <strain evidence="3 4">KimC2</strain>
    </source>
</reference>